<proteinExistence type="predicted"/>
<accession>A0A2M6WMY3</accession>
<evidence type="ECO:0000313" key="1">
    <source>
        <dbReference type="EMBL" id="PIT94143.1"/>
    </source>
</evidence>
<protein>
    <submittedName>
        <fullName evidence="1">Uncharacterized protein</fullName>
    </submittedName>
</protein>
<comment type="caution">
    <text evidence="1">The sequence shown here is derived from an EMBL/GenBank/DDBJ whole genome shotgun (WGS) entry which is preliminary data.</text>
</comment>
<reference evidence="2" key="1">
    <citation type="submission" date="2017-09" db="EMBL/GenBank/DDBJ databases">
        <title>Depth-based differentiation of microbial function through sediment-hosted aquifers and enrichment of novel symbionts in the deep terrestrial subsurface.</title>
        <authorList>
            <person name="Probst A.J."/>
            <person name="Ladd B."/>
            <person name="Jarett J.K."/>
            <person name="Geller-Mcgrath D.E."/>
            <person name="Sieber C.M.K."/>
            <person name="Emerson J.B."/>
            <person name="Anantharaman K."/>
            <person name="Thomas B.C."/>
            <person name="Malmstrom R."/>
            <person name="Stieglmeier M."/>
            <person name="Klingl A."/>
            <person name="Woyke T."/>
            <person name="Ryan C.M."/>
            <person name="Banfield J.F."/>
        </authorList>
    </citation>
    <scope>NUCLEOTIDE SEQUENCE [LARGE SCALE GENOMIC DNA]</scope>
</reference>
<dbReference type="Proteomes" id="UP000229335">
    <property type="component" value="Unassembled WGS sequence"/>
</dbReference>
<name>A0A2M6WMY3_9BACT</name>
<evidence type="ECO:0000313" key="2">
    <source>
        <dbReference type="Proteomes" id="UP000229335"/>
    </source>
</evidence>
<sequence>MKGVSITKEHRCFAASAVRKIIFLLREGREQNEAVSQVLADCADEVKPAIEDWHDNARAFSSNEKQLNFWGAMLKIITQG</sequence>
<dbReference type="EMBL" id="PFAS01000006">
    <property type="protein sequence ID" value="PIT94143.1"/>
    <property type="molecule type" value="Genomic_DNA"/>
</dbReference>
<dbReference type="AlphaFoldDB" id="A0A2M6WMY3"/>
<organism evidence="1 2">
    <name type="scientific">Candidatus Falkowbacteria bacterium CG10_big_fil_rev_8_21_14_0_10_43_11</name>
    <dbReference type="NCBI Taxonomy" id="1974568"/>
    <lineage>
        <taxon>Bacteria</taxon>
        <taxon>Candidatus Falkowiibacteriota</taxon>
    </lineage>
</organism>
<gene>
    <name evidence="1" type="ORF">COU00_00500</name>
</gene>